<dbReference type="EMBL" id="NJHN03000129">
    <property type="protein sequence ID" value="KAH9412591.1"/>
    <property type="molecule type" value="Genomic_DNA"/>
</dbReference>
<reference evidence="1 2" key="1">
    <citation type="journal article" date="2018" name="J. Allergy Clin. Immunol.">
        <title>High-quality assembly of Dermatophagoides pteronyssinus genome and transcriptome reveals a wide range of novel allergens.</title>
        <authorList>
            <person name="Liu X.Y."/>
            <person name="Yang K.Y."/>
            <person name="Wang M.Q."/>
            <person name="Kwok J.S."/>
            <person name="Zeng X."/>
            <person name="Yang Z."/>
            <person name="Xiao X.J."/>
            <person name="Lau C.P."/>
            <person name="Li Y."/>
            <person name="Huang Z.M."/>
            <person name="Ba J.G."/>
            <person name="Yim A.K."/>
            <person name="Ouyang C.Y."/>
            <person name="Ngai S.M."/>
            <person name="Chan T.F."/>
            <person name="Leung E.L."/>
            <person name="Liu L."/>
            <person name="Liu Z.G."/>
            <person name="Tsui S.K."/>
        </authorList>
    </citation>
    <scope>NUCLEOTIDE SEQUENCE [LARGE SCALE GENOMIC DNA]</scope>
    <source>
        <strain evidence="1">Derp</strain>
    </source>
</reference>
<sequence length="86" mass="8977">MIFNACSPQRSNPRFELNELSRKSGLAISTCSTFTRRNGCTFGVVATGVFTIGLDAAGFLIVGLAGSSSELSSDESSDDSCAFLAD</sequence>
<organism evidence="1 2">
    <name type="scientific">Dermatophagoides pteronyssinus</name>
    <name type="common">European house dust mite</name>
    <dbReference type="NCBI Taxonomy" id="6956"/>
    <lineage>
        <taxon>Eukaryota</taxon>
        <taxon>Metazoa</taxon>
        <taxon>Ecdysozoa</taxon>
        <taxon>Arthropoda</taxon>
        <taxon>Chelicerata</taxon>
        <taxon>Arachnida</taxon>
        <taxon>Acari</taxon>
        <taxon>Acariformes</taxon>
        <taxon>Sarcoptiformes</taxon>
        <taxon>Astigmata</taxon>
        <taxon>Psoroptidia</taxon>
        <taxon>Analgoidea</taxon>
        <taxon>Pyroglyphidae</taxon>
        <taxon>Dermatophagoidinae</taxon>
        <taxon>Dermatophagoides</taxon>
    </lineage>
</organism>
<keyword evidence="2" id="KW-1185">Reference proteome</keyword>
<comment type="caution">
    <text evidence="1">The sequence shown here is derived from an EMBL/GenBank/DDBJ whole genome shotgun (WGS) entry which is preliminary data.</text>
</comment>
<proteinExistence type="predicted"/>
<protein>
    <submittedName>
        <fullName evidence="1">Uncharacterized protein</fullName>
    </submittedName>
</protein>
<accession>A0ABQ8IQJ9</accession>
<dbReference type="Proteomes" id="UP000887458">
    <property type="component" value="Unassembled WGS sequence"/>
</dbReference>
<evidence type="ECO:0000313" key="1">
    <source>
        <dbReference type="EMBL" id="KAH9412591.1"/>
    </source>
</evidence>
<name>A0ABQ8IQJ9_DERPT</name>
<gene>
    <name evidence="1" type="ORF">DERP_006553</name>
</gene>
<evidence type="ECO:0000313" key="2">
    <source>
        <dbReference type="Proteomes" id="UP000887458"/>
    </source>
</evidence>
<reference evidence="1 2" key="2">
    <citation type="journal article" date="2022" name="Mol. Biol. Evol.">
        <title>Comparative Genomics Reveals Insights into the Divergent Evolution of Astigmatic Mites and Household Pest Adaptations.</title>
        <authorList>
            <person name="Xiong Q."/>
            <person name="Wan A.T."/>
            <person name="Liu X."/>
            <person name="Fung C.S."/>
            <person name="Xiao X."/>
            <person name="Malainual N."/>
            <person name="Hou J."/>
            <person name="Wang L."/>
            <person name="Wang M."/>
            <person name="Yang K.Y."/>
            <person name="Cui Y."/>
            <person name="Leung E.L."/>
            <person name="Nong W."/>
            <person name="Shin S.K."/>
            <person name="Au S.W."/>
            <person name="Jeong K.Y."/>
            <person name="Chew F.T."/>
            <person name="Hui J.H."/>
            <person name="Leung T.F."/>
            <person name="Tungtrongchitr A."/>
            <person name="Zhong N."/>
            <person name="Liu Z."/>
            <person name="Tsui S.K."/>
        </authorList>
    </citation>
    <scope>NUCLEOTIDE SEQUENCE [LARGE SCALE GENOMIC DNA]</scope>
    <source>
        <strain evidence="1">Derp</strain>
    </source>
</reference>